<dbReference type="Proteomes" id="UP000254764">
    <property type="component" value="Unassembled WGS sequence"/>
</dbReference>
<protein>
    <submittedName>
        <fullName evidence="2">Uncharacterized protein</fullName>
    </submittedName>
</protein>
<dbReference type="EMBL" id="UEYP01000007">
    <property type="protein sequence ID" value="SSC68510.1"/>
    <property type="molecule type" value="Genomic_DNA"/>
</dbReference>
<feature type="region of interest" description="Disordered" evidence="1">
    <location>
        <begin position="1"/>
        <end position="47"/>
    </location>
</feature>
<dbReference type="AlphaFoldDB" id="A0A376ALD0"/>
<name>A0A376ALD0_9HYPH</name>
<proteinExistence type="predicted"/>
<evidence type="ECO:0000313" key="3">
    <source>
        <dbReference type="Proteomes" id="UP000254764"/>
    </source>
</evidence>
<evidence type="ECO:0000313" key="2">
    <source>
        <dbReference type="EMBL" id="SSC68510.1"/>
    </source>
</evidence>
<feature type="compositionally biased region" description="Polar residues" evidence="1">
    <location>
        <begin position="1"/>
        <end position="11"/>
    </location>
</feature>
<gene>
    <name evidence="2" type="ORF">RHIZ70_4218</name>
</gene>
<feature type="compositionally biased region" description="Basic residues" evidence="1">
    <location>
        <begin position="38"/>
        <end position="47"/>
    </location>
</feature>
<dbReference type="RefSeq" id="WP_210209748.1">
    <property type="nucleotide sequence ID" value="NZ_UEYP01000007.1"/>
</dbReference>
<sequence length="47" mass="4984">MAENSKPQPSAGQDPDDAPDLSEAPWREKLDAAAVRVGRPKGPGKKD</sequence>
<keyword evidence="3" id="KW-1185">Reference proteome</keyword>
<accession>A0A376ALD0</accession>
<reference evidence="3" key="1">
    <citation type="submission" date="2018-07" db="EMBL/GenBank/DDBJ databases">
        <authorList>
            <person name="Peiro R."/>
            <person name="Begona"/>
            <person name="Cbmso G."/>
            <person name="Lopez M."/>
            <person name="Gonzalez S."/>
        </authorList>
    </citation>
    <scope>NUCLEOTIDE SEQUENCE [LARGE SCALE GENOMIC DNA]</scope>
</reference>
<evidence type="ECO:0000256" key="1">
    <source>
        <dbReference type="SAM" id="MobiDB-lite"/>
    </source>
</evidence>
<organism evidence="2 3">
    <name type="scientific">Ciceribacter selenitireducens ATCC BAA-1503</name>
    <dbReference type="NCBI Taxonomy" id="1336235"/>
    <lineage>
        <taxon>Bacteria</taxon>
        <taxon>Pseudomonadati</taxon>
        <taxon>Pseudomonadota</taxon>
        <taxon>Alphaproteobacteria</taxon>
        <taxon>Hyphomicrobiales</taxon>
        <taxon>Rhizobiaceae</taxon>
        <taxon>Ciceribacter</taxon>
    </lineage>
</organism>